<evidence type="ECO:0000313" key="4">
    <source>
        <dbReference type="Proteomes" id="UP000183760"/>
    </source>
</evidence>
<dbReference type="OrthoDB" id="5523954at2"/>
<keyword evidence="4" id="KW-1185">Reference proteome</keyword>
<reference evidence="2 5" key="2">
    <citation type="submission" date="2019-07" db="EMBL/GenBank/DDBJ databases">
        <title>Whole genome shotgun sequence of Myxococcus fulvus NBRC 100333.</title>
        <authorList>
            <person name="Hosoyama A."/>
            <person name="Uohara A."/>
            <person name="Ohji S."/>
            <person name="Ichikawa N."/>
        </authorList>
    </citation>
    <scope>NUCLEOTIDE SEQUENCE [LARGE SCALE GENOMIC DNA]</scope>
    <source>
        <strain evidence="2 5">NBRC 100333</strain>
    </source>
</reference>
<dbReference type="Proteomes" id="UP000321514">
    <property type="component" value="Unassembled WGS sequence"/>
</dbReference>
<evidence type="ECO:0000313" key="2">
    <source>
        <dbReference type="EMBL" id="GEN11107.1"/>
    </source>
</evidence>
<reference evidence="3 4" key="1">
    <citation type="submission" date="2016-10" db="EMBL/GenBank/DDBJ databases">
        <authorList>
            <person name="Varghese N."/>
            <person name="Submissions S."/>
        </authorList>
    </citation>
    <scope>NUCLEOTIDE SEQUENCE [LARGE SCALE GENOMIC DNA]</scope>
    <source>
        <strain evidence="3 4">DSM 16525</strain>
    </source>
</reference>
<keyword evidence="1" id="KW-0732">Signal</keyword>
<organism evidence="2 5">
    <name type="scientific">Myxococcus fulvus</name>
    <dbReference type="NCBI Taxonomy" id="33"/>
    <lineage>
        <taxon>Bacteria</taxon>
        <taxon>Pseudomonadati</taxon>
        <taxon>Myxococcota</taxon>
        <taxon>Myxococcia</taxon>
        <taxon>Myxococcales</taxon>
        <taxon>Cystobacterineae</taxon>
        <taxon>Myxococcaceae</taxon>
        <taxon>Myxococcus</taxon>
    </lineage>
</organism>
<feature type="signal peptide" evidence="1">
    <location>
        <begin position="1"/>
        <end position="23"/>
    </location>
</feature>
<name>A0A511TAJ4_MYXFU</name>
<protein>
    <recommendedName>
        <fullName evidence="6">Sialidase domain-containing protein</fullName>
    </recommendedName>
</protein>
<dbReference type="RefSeq" id="WP_046715454.1">
    <property type="nucleotide sequence ID" value="NZ_BJXR01000043.1"/>
</dbReference>
<evidence type="ECO:0008006" key="6">
    <source>
        <dbReference type="Google" id="ProtNLM"/>
    </source>
</evidence>
<evidence type="ECO:0000313" key="5">
    <source>
        <dbReference type="Proteomes" id="UP000321514"/>
    </source>
</evidence>
<dbReference type="Proteomes" id="UP000183760">
    <property type="component" value="Unassembled WGS sequence"/>
</dbReference>
<feature type="chain" id="PRO_5022979881" description="Sialidase domain-containing protein" evidence="1">
    <location>
        <begin position="24"/>
        <end position="254"/>
    </location>
</feature>
<gene>
    <name evidence="2" type="ORF">MFU01_61440</name>
    <name evidence="3" type="ORF">SAMN05443572_102224</name>
</gene>
<dbReference type="EMBL" id="BJXR01000043">
    <property type="protein sequence ID" value="GEN11107.1"/>
    <property type="molecule type" value="Genomic_DNA"/>
</dbReference>
<evidence type="ECO:0000256" key="1">
    <source>
        <dbReference type="SAM" id="SignalP"/>
    </source>
</evidence>
<accession>A0A511TAJ4</accession>
<proteinExistence type="predicted"/>
<dbReference type="AlphaFoldDB" id="A0A511TAJ4"/>
<sequence>MGKQGLFIAVASAVVLLSAPGGAREPRAAPPGCAKTIPLTAKLVEDAAESGLQGVESRDDLLIGTLSYLREPREAAEAASGTVVFIKGAKGWRAVLPQHEENEVGVYLASKGRRLVVVTQRQIGDPGQSFTVVGTSDDFATSTCATLPFPRALNQPTWNGEYLSPHDLDLDSRGRGVLIGSASLERQEEPPRTLWFSYATRDGGRTWGAPRSLTGQQDAPSGTLVPAHRVEAPALVADLRAFVAGRAAPSDARR</sequence>
<dbReference type="EMBL" id="FOIB01000002">
    <property type="protein sequence ID" value="SET42368.1"/>
    <property type="molecule type" value="Genomic_DNA"/>
</dbReference>
<comment type="caution">
    <text evidence="2">The sequence shown here is derived from an EMBL/GenBank/DDBJ whole genome shotgun (WGS) entry which is preliminary data.</text>
</comment>
<evidence type="ECO:0000313" key="3">
    <source>
        <dbReference type="EMBL" id="SET42368.1"/>
    </source>
</evidence>